<dbReference type="EMBL" id="JADKFW010000021">
    <property type="protein sequence ID" value="MBK9719562.1"/>
    <property type="molecule type" value="Genomic_DNA"/>
</dbReference>
<gene>
    <name evidence="2" type="ORF">IPO85_19005</name>
</gene>
<proteinExistence type="predicted"/>
<dbReference type="AlphaFoldDB" id="A0A9D7XJA4"/>
<name>A0A9D7XJA4_9BACT</name>
<comment type="caution">
    <text evidence="2">The sequence shown here is derived from an EMBL/GenBank/DDBJ whole genome shotgun (WGS) entry which is preliminary data.</text>
</comment>
<accession>A0A9D7XJA4</accession>
<keyword evidence="1" id="KW-0732">Signal</keyword>
<evidence type="ECO:0000313" key="3">
    <source>
        <dbReference type="Proteomes" id="UP000808349"/>
    </source>
</evidence>
<feature type="chain" id="PRO_5038888938" evidence="1">
    <location>
        <begin position="21"/>
        <end position="1134"/>
    </location>
</feature>
<sequence length="1134" mass="128134">MKKIYYSLLLILVFSANSFAQTCELSDLQLTVSNCNQDKKFFVEIDFKHANTSECFIVKGGGHNYGTFKYIDLPITIGPLAGDCTTNYEFVLFDCNNERCRLDTVLGKKCCETKDCLIEDLRIEKGECNSEGNFFVSLNFNHHNTSDCFNVNGNGVHYGTFNYANLPIKIGPLKGNCETNYGFVVRDCVKELCAADIGLGVVCCESSDTCEMSHLVFEKTKCDSNNQVYIYFKFNHSGGSDSFNVKGNGTSYGTFAYSQLPVKVGPVNADCSTHYEFIFRDKNNEHCAIDTTIEKICCEQQGDCELGDIRWEKSECKEGQFYISLNFDHARTSDCFRVKGNGHDYGEFSYANLPIKIGPLKGDCTTEYEFVVVDCKNEHCSSSVQVGKVCCEQQGDCDLGDIRWEKSECKEGQFYISLNFNHTNTSDCFRVKGNGHDYGEFSYANLPIKIGPLKGDCTTEYEFVVVDCKNEHCSSSVQVGKVCCEQQGDCKLGDIKWERTDCKEGQFYIYLKFDHNNTSDCFRVKGNGHDYGEFSYANLPIKIGPLKGDCTTEYEFVVLDCKNEHCSSSVQVGKVCCEQQGDCKLGDIKWERTDCKEGQFYIYLKFDHANTSDCFRVKGNGHEYGEFSYANLPIKIGPLKGDFTTEYEFVVVDCKNERCNSSVQVGKVCCEQQGDCKLGDIKWEKSDCKEGQFYITLSFDHSNTSDCFRVKGNGHDYGEFSYANLPIKIGPLKGDCTTEYEFVVVDCKNERCNSSVQVGKVCCEQQGDCKIGEIHWERTDCKEGQFYIYLKFDHDNTSDCFRVRGNGHDYGEFSYANLPIKIGPLKGDCTTEYEFVVVDCKNERCNSSVQVGKVCCEQQGDCKLYELEVKPSDCNDHKQFYVTINFLFKNTSDSFDITGNGKNYGRFAFAKLPIKLGPFEGDCTTNYEFVITDYKNKLCKVGKSLGKICCNKEETCEIYELLATPIECTGQGQYSLRIDFKHKGTKGVGFDVYDRNGSIGFYPYSSLPLTIPNFKRSGNTYDFIKICENDNERCCKAIEFKPLICFTTTPGGFSLGEIIPTQGLSSGEVLIQSNVSFPETFQFKIYDVKGSHIPVEVLSRDAHVIRISSKEWKEGVYILHTNYDNKNKYFKILK</sequence>
<dbReference type="Proteomes" id="UP000808349">
    <property type="component" value="Unassembled WGS sequence"/>
</dbReference>
<organism evidence="2 3">
    <name type="scientific">Candidatus Defluviibacterium haderslevense</name>
    <dbReference type="NCBI Taxonomy" id="2981993"/>
    <lineage>
        <taxon>Bacteria</taxon>
        <taxon>Pseudomonadati</taxon>
        <taxon>Bacteroidota</taxon>
        <taxon>Saprospiria</taxon>
        <taxon>Saprospirales</taxon>
        <taxon>Saprospiraceae</taxon>
        <taxon>Candidatus Defluviibacterium</taxon>
    </lineage>
</organism>
<evidence type="ECO:0000313" key="2">
    <source>
        <dbReference type="EMBL" id="MBK9719562.1"/>
    </source>
</evidence>
<evidence type="ECO:0000256" key="1">
    <source>
        <dbReference type="SAM" id="SignalP"/>
    </source>
</evidence>
<feature type="signal peptide" evidence="1">
    <location>
        <begin position="1"/>
        <end position="20"/>
    </location>
</feature>
<reference evidence="2 3" key="1">
    <citation type="submission" date="2020-10" db="EMBL/GenBank/DDBJ databases">
        <title>Connecting structure to function with the recovery of over 1000 high-quality activated sludge metagenome-assembled genomes encoding full-length rRNA genes using long-read sequencing.</title>
        <authorList>
            <person name="Singleton C.M."/>
            <person name="Petriglieri F."/>
            <person name="Kristensen J.M."/>
            <person name="Kirkegaard R.H."/>
            <person name="Michaelsen T.Y."/>
            <person name="Andersen M.H."/>
            <person name="Karst S.M."/>
            <person name="Dueholm M.S."/>
            <person name="Nielsen P.H."/>
            <person name="Albertsen M."/>
        </authorList>
    </citation>
    <scope>NUCLEOTIDE SEQUENCE [LARGE SCALE GENOMIC DNA]</scope>
    <source>
        <strain evidence="2">Ribe_18-Q3-R11-54_BAT3C.373</strain>
    </source>
</reference>
<protein>
    <submittedName>
        <fullName evidence="2">T9SS type A sorting domain-containing protein</fullName>
    </submittedName>
</protein>